<feature type="domain" description="ABC transmembrane type-1" evidence="9">
    <location>
        <begin position="20"/>
        <end position="208"/>
    </location>
</feature>
<evidence type="ECO:0000256" key="4">
    <source>
        <dbReference type="ARBA" id="ARBA00022692"/>
    </source>
</evidence>
<dbReference type="InterPro" id="IPR010065">
    <property type="entry name" value="AA_ABC_transptr_permease_3TM"/>
</dbReference>
<dbReference type="InterPro" id="IPR000515">
    <property type="entry name" value="MetI-like"/>
</dbReference>
<dbReference type="InterPro" id="IPR035906">
    <property type="entry name" value="MetI-like_sf"/>
</dbReference>
<reference evidence="10" key="1">
    <citation type="journal article" date="2015" name="PeerJ">
        <title>First genomic representation of candidate bacterial phylum KSB3 points to enhanced environmental sensing as a trigger of wastewater bulking.</title>
        <authorList>
            <person name="Sekiguchi Y."/>
            <person name="Ohashi A."/>
            <person name="Parks D.H."/>
            <person name="Yamauchi T."/>
            <person name="Tyson G.W."/>
            <person name="Hugenholtz P."/>
        </authorList>
    </citation>
    <scope>NUCLEOTIDE SEQUENCE [LARGE SCALE GENOMIC DNA]</scope>
</reference>
<feature type="transmembrane region" description="Helical" evidence="8">
    <location>
        <begin position="20"/>
        <end position="44"/>
    </location>
</feature>
<evidence type="ECO:0000256" key="7">
    <source>
        <dbReference type="ARBA" id="ARBA00023136"/>
    </source>
</evidence>
<feature type="transmembrane region" description="Helical" evidence="8">
    <location>
        <begin position="56"/>
        <end position="79"/>
    </location>
</feature>
<evidence type="ECO:0000256" key="2">
    <source>
        <dbReference type="ARBA" id="ARBA00022448"/>
    </source>
</evidence>
<comment type="similarity">
    <text evidence="8">Belongs to the binding-protein-dependent transport system permease family.</text>
</comment>
<evidence type="ECO:0000259" key="9">
    <source>
        <dbReference type="PROSITE" id="PS50928"/>
    </source>
</evidence>
<dbReference type="HOGENOM" id="CLU_019602_1_0_0"/>
<keyword evidence="2 8" id="KW-0813">Transport</keyword>
<evidence type="ECO:0000256" key="8">
    <source>
        <dbReference type="RuleBase" id="RU363032"/>
    </source>
</evidence>
<dbReference type="SUPFAM" id="SSF161098">
    <property type="entry name" value="MetI-like"/>
    <property type="match status" value="1"/>
</dbReference>
<dbReference type="PANTHER" id="PTHR30614:SF0">
    <property type="entry name" value="L-CYSTINE TRANSPORT SYSTEM PERMEASE PROTEIN TCYL"/>
    <property type="match status" value="1"/>
</dbReference>
<dbReference type="eggNOG" id="COG0765">
    <property type="taxonomic scope" value="Bacteria"/>
</dbReference>
<dbReference type="CDD" id="cd06261">
    <property type="entry name" value="TM_PBP2"/>
    <property type="match status" value="1"/>
</dbReference>
<dbReference type="GO" id="GO:0022857">
    <property type="term" value="F:transmembrane transporter activity"/>
    <property type="evidence" value="ECO:0007669"/>
    <property type="project" value="InterPro"/>
</dbReference>
<evidence type="ECO:0000313" key="11">
    <source>
        <dbReference type="Proteomes" id="UP000030661"/>
    </source>
</evidence>
<dbReference type="GO" id="GO:0043190">
    <property type="term" value="C:ATP-binding cassette (ABC) transporter complex"/>
    <property type="evidence" value="ECO:0007669"/>
    <property type="project" value="InterPro"/>
</dbReference>
<dbReference type="Pfam" id="PF00528">
    <property type="entry name" value="BPD_transp_1"/>
    <property type="match status" value="1"/>
</dbReference>
<dbReference type="InterPro" id="IPR043429">
    <property type="entry name" value="ArtM/GltK/GlnP/TcyL/YhdX-like"/>
</dbReference>
<organism evidence="10">
    <name type="scientific">Vecturithrix granuli</name>
    <dbReference type="NCBI Taxonomy" id="1499967"/>
    <lineage>
        <taxon>Bacteria</taxon>
        <taxon>Candidatus Moduliflexota</taxon>
        <taxon>Candidatus Vecturitrichia</taxon>
        <taxon>Candidatus Vecturitrichales</taxon>
        <taxon>Candidatus Vecturitrichaceae</taxon>
        <taxon>Candidatus Vecturithrix</taxon>
    </lineage>
</organism>
<keyword evidence="3" id="KW-1003">Cell membrane</keyword>
<name>A0A0S6W9R9_VECG1</name>
<proteinExistence type="inferred from homology"/>
<dbReference type="Proteomes" id="UP000030661">
    <property type="component" value="Unassembled WGS sequence"/>
</dbReference>
<dbReference type="PANTHER" id="PTHR30614">
    <property type="entry name" value="MEMBRANE COMPONENT OF AMINO ACID ABC TRANSPORTER"/>
    <property type="match status" value="1"/>
</dbReference>
<evidence type="ECO:0000256" key="6">
    <source>
        <dbReference type="ARBA" id="ARBA00022989"/>
    </source>
</evidence>
<evidence type="ECO:0000256" key="1">
    <source>
        <dbReference type="ARBA" id="ARBA00004651"/>
    </source>
</evidence>
<gene>
    <name evidence="10" type="ORF">U27_01768</name>
</gene>
<dbReference type="Gene3D" id="1.10.3720.10">
    <property type="entry name" value="MetI-like"/>
    <property type="match status" value="1"/>
</dbReference>
<feature type="transmembrane region" description="Helical" evidence="8">
    <location>
        <begin position="187"/>
        <end position="205"/>
    </location>
</feature>
<dbReference type="PROSITE" id="PS50928">
    <property type="entry name" value="ABC_TM1"/>
    <property type="match status" value="1"/>
</dbReference>
<feature type="transmembrane region" description="Helical" evidence="8">
    <location>
        <begin position="136"/>
        <end position="156"/>
    </location>
</feature>
<evidence type="ECO:0000256" key="5">
    <source>
        <dbReference type="ARBA" id="ARBA00022970"/>
    </source>
</evidence>
<evidence type="ECO:0000313" key="10">
    <source>
        <dbReference type="EMBL" id="GAK54937.1"/>
    </source>
</evidence>
<keyword evidence="7 8" id="KW-0472">Membrane</keyword>
<sequence length="222" mass="24711">MWTFYFQQLVKGFPLFLKGLWMTVAVAVISLIAGTIIGLFMGIARSGRNKALRWLLAIYVDFMRGTPFLVQIFILFFILPEWGIQLEAFTTAVIGLSIYAGAYISEIFSAGITTIPKGQIEAATALGHTRYQQLRYIILPQAFQVALPALVGQYVLLIKDTSVVSAIGVMDVTRVGWLTVQRVPEGLMVFGLVGLLYFAVCYPLIKLSNILEQKLSKQPLRL</sequence>
<keyword evidence="11" id="KW-1185">Reference proteome</keyword>
<feature type="transmembrane region" description="Helical" evidence="8">
    <location>
        <begin position="91"/>
        <end position="115"/>
    </location>
</feature>
<dbReference type="STRING" id="1499967.U27_01768"/>
<dbReference type="AlphaFoldDB" id="A0A0S6W9R9"/>
<keyword evidence="6 8" id="KW-1133">Transmembrane helix</keyword>
<protein>
    <submittedName>
        <fullName evidence="10">ABC-type amino acid transporter, permease component</fullName>
    </submittedName>
</protein>
<comment type="subcellular location">
    <subcellularLocation>
        <location evidence="1 8">Cell membrane</location>
        <topology evidence="1 8">Multi-pass membrane protein</topology>
    </subcellularLocation>
</comment>
<accession>A0A0S6W9R9</accession>
<dbReference type="EMBL" id="DF820463">
    <property type="protein sequence ID" value="GAK54937.1"/>
    <property type="molecule type" value="Genomic_DNA"/>
</dbReference>
<keyword evidence="5" id="KW-0029">Amino-acid transport</keyword>
<dbReference type="GO" id="GO:0006865">
    <property type="term" value="P:amino acid transport"/>
    <property type="evidence" value="ECO:0007669"/>
    <property type="project" value="UniProtKB-KW"/>
</dbReference>
<dbReference type="NCBIfam" id="TIGR01726">
    <property type="entry name" value="HEQRo_perm_3TM"/>
    <property type="match status" value="1"/>
</dbReference>
<keyword evidence="4 8" id="KW-0812">Transmembrane</keyword>
<evidence type="ECO:0000256" key="3">
    <source>
        <dbReference type="ARBA" id="ARBA00022475"/>
    </source>
</evidence>